<gene>
    <name evidence="2" type="ORF">TVAG_108540</name>
</gene>
<dbReference type="OMA" id="RHINSEI"/>
<accession>A2EQH8</accession>
<dbReference type="VEuPathDB" id="TrichDB:TVAGG3_0214310"/>
<dbReference type="InParanoid" id="A2EQH8"/>
<evidence type="ECO:0000313" key="2">
    <source>
        <dbReference type="EMBL" id="EAY05120.1"/>
    </source>
</evidence>
<dbReference type="KEGG" id="tva:4762986"/>
<keyword evidence="1" id="KW-0175">Coiled coil</keyword>
<sequence>MQEKIERILKDKEILTSKLQESTDKLEELRNTPPINEQEQINQLVNQGLKDFKAQSNEKLNKQLHKLMSDQAKKAAEEFAPHLQQLKTKHWADLSVLQTEHVKELERLKQKKCEDTRVFLAQFRDQFREQTNEMVKTSMKENNNAIERYRQKAEKELSLFNADLSSALRNLEFSINEIKRRYQRDIEIERNSTLRKIEEAKRSISSAKRVAEQRMTQLDNIKTENNFVAQNLPVVELEQKLNEKNNLIIQRRKESLENEVTELQNELDADFQLQVSQNKQKNERKIIKLKEDIDYLESEKNHMLQMYERLGSQRERAEKRKEISDEEIRHINSEISSLKDRLFTLSTNQPKPDLSSTKKSNEIISSLRREIKEVEIEQKRQTKEFEARISIMKERQEATLKKTGEKVKKLIEEKDKEIRELSENLNKANEMLIKASNAMKGNF</sequence>
<dbReference type="VEuPathDB" id="TrichDB:TVAG_108540"/>
<feature type="coiled-coil region" evidence="1">
    <location>
        <begin position="234"/>
        <end position="438"/>
    </location>
</feature>
<feature type="coiled-coil region" evidence="1">
    <location>
        <begin position="5"/>
        <end position="32"/>
    </location>
</feature>
<feature type="coiled-coil region" evidence="1">
    <location>
        <begin position="136"/>
        <end position="181"/>
    </location>
</feature>
<evidence type="ECO:0000256" key="1">
    <source>
        <dbReference type="SAM" id="Coils"/>
    </source>
</evidence>
<reference evidence="2" key="2">
    <citation type="journal article" date="2007" name="Science">
        <title>Draft genome sequence of the sexually transmitted pathogen Trichomonas vaginalis.</title>
        <authorList>
            <person name="Carlton J.M."/>
            <person name="Hirt R.P."/>
            <person name="Silva J.C."/>
            <person name="Delcher A.L."/>
            <person name="Schatz M."/>
            <person name="Zhao Q."/>
            <person name="Wortman J.R."/>
            <person name="Bidwell S.L."/>
            <person name="Alsmark U.C.M."/>
            <person name="Besteiro S."/>
            <person name="Sicheritz-Ponten T."/>
            <person name="Noel C.J."/>
            <person name="Dacks J.B."/>
            <person name="Foster P.G."/>
            <person name="Simillion C."/>
            <person name="Van de Peer Y."/>
            <person name="Miranda-Saavedra D."/>
            <person name="Barton G.J."/>
            <person name="Westrop G.D."/>
            <person name="Mueller S."/>
            <person name="Dessi D."/>
            <person name="Fiori P.L."/>
            <person name="Ren Q."/>
            <person name="Paulsen I."/>
            <person name="Zhang H."/>
            <person name="Bastida-Corcuera F.D."/>
            <person name="Simoes-Barbosa A."/>
            <person name="Brown M.T."/>
            <person name="Hayes R.D."/>
            <person name="Mukherjee M."/>
            <person name="Okumura C.Y."/>
            <person name="Schneider R."/>
            <person name="Smith A.J."/>
            <person name="Vanacova S."/>
            <person name="Villalvazo M."/>
            <person name="Haas B.J."/>
            <person name="Pertea M."/>
            <person name="Feldblyum T.V."/>
            <person name="Utterback T.R."/>
            <person name="Shu C.L."/>
            <person name="Osoegawa K."/>
            <person name="de Jong P.J."/>
            <person name="Hrdy I."/>
            <person name="Horvathova L."/>
            <person name="Zubacova Z."/>
            <person name="Dolezal P."/>
            <person name="Malik S.B."/>
            <person name="Logsdon J.M. Jr."/>
            <person name="Henze K."/>
            <person name="Gupta A."/>
            <person name="Wang C.C."/>
            <person name="Dunne R.L."/>
            <person name="Upcroft J.A."/>
            <person name="Upcroft P."/>
            <person name="White O."/>
            <person name="Salzberg S.L."/>
            <person name="Tang P."/>
            <person name="Chiu C.-H."/>
            <person name="Lee Y.-S."/>
            <person name="Embley T.M."/>
            <person name="Coombs G.H."/>
            <person name="Mottram J.C."/>
            <person name="Tachezy J."/>
            <person name="Fraser-Liggett C.M."/>
            <person name="Johnson P.J."/>
        </authorList>
    </citation>
    <scope>NUCLEOTIDE SEQUENCE [LARGE SCALE GENOMIC DNA]</scope>
    <source>
        <strain evidence="2">G3</strain>
    </source>
</reference>
<dbReference type="OrthoDB" id="10658641at2759"/>
<keyword evidence="3" id="KW-1185">Reference proteome</keyword>
<dbReference type="STRING" id="5722.A2EQH8"/>
<dbReference type="SMR" id="A2EQH8"/>
<reference evidence="2" key="1">
    <citation type="submission" date="2006-10" db="EMBL/GenBank/DDBJ databases">
        <authorList>
            <person name="Amadeo P."/>
            <person name="Zhao Q."/>
            <person name="Wortman J."/>
            <person name="Fraser-Liggett C."/>
            <person name="Carlton J."/>
        </authorList>
    </citation>
    <scope>NUCLEOTIDE SEQUENCE</scope>
    <source>
        <strain evidence="2">G3</strain>
    </source>
</reference>
<evidence type="ECO:0000313" key="3">
    <source>
        <dbReference type="Proteomes" id="UP000001542"/>
    </source>
</evidence>
<dbReference type="Proteomes" id="UP000001542">
    <property type="component" value="Unassembled WGS sequence"/>
</dbReference>
<name>A2EQH8_TRIV3</name>
<dbReference type="EMBL" id="DS113457">
    <property type="protein sequence ID" value="EAY05120.1"/>
    <property type="molecule type" value="Genomic_DNA"/>
</dbReference>
<organism evidence="2 3">
    <name type="scientific">Trichomonas vaginalis (strain ATCC PRA-98 / G3)</name>
    <dbReference type="NCBI Taxonomy" id="412133"/>
    <lineage>
        <taxon>Eukaryota</taxon>
        <taxon>Metamonada</taxon>
        <taxon>Parabasalia</taxon>
        <taxon>Trichomonadida</taxon>
        <taxon>Trichomonadidae</taxon>
        <taxon>Trichomonas</taxon>
    </lineage>
</organism>
<dbReference type="AlphaFoldDB" id="A2EQH8"/>
<proteinExistence type="predicted"/>
<protein>
    <submittedName>
        <fullName evidence="2">Uncharacterized protein</fullName>
    </submittedName>
</protein>